<reference evidence="2 3" key="1">
    <citation type="submission" date="2019-05" db="EMBL/GenBank/DDBJ databases">
        <title>Emergence of the Ug99 lineage of the wheat stem rust pathogen through somatic hybridization.</title>
        <authorList>
            <person name="Li F."/>
            <person name="Upadhyaya N.M."/>
            <person name="Sperschneider J."/>
            <person name="Matny O."/>
            <person name="Nguyen-Phuc H."/>
            <person name="Mago R."/>
            <person name="Raley C."/>
            <person name="Miller M.E."/>
            <person name="Silverstein K.A.T."/>
            <person name="Henningsen E."/>
            <person name="Hirsch C.D."/>
            <person name="Visser B."/>
            <person name="Pretorius Z.A."/>
            <person name="Steffenson B.J."/>
            <person name="Schwessinger B."/>
            <person name="Dodds P.N."/>
            <person name="Figueroa M."/>
        </authorList>
    </citation>
    <scope>NUCLEOTIDE SEQUENCE [LARGE SCALE GENOMIC DNA]</scope>
    <source>
        <strain evidence="2">21-0</strain>
    </source>
</reference>
<dbReference type="EMBL" id="VSWC01000041">
    <property type="protein sequence ID" value="KAA1104477.1"/>
    <property type="molecule type" value="Genomic_DNA"/>
</dbReference>
<name>A0A5B0PRX0_PUCGR</name>
<protein>
    <submittedName>
        <fullName evidence="2">Uncharacterized protein</fullName>
    </submittedName>
</protein>
<keyword evidence="3" id="KW-1185">Reference proteome</keyword>
<feature type="region of interest" description="Disordered" evidence="1">
    <location>
        <begin position="17"/>
        <end position="39"/>
    </location>
</feature>
<evidence type="ECO:0000313" key="3">
    <source>
        <dbReference type="Proteomes" id="UP000324748"/>
    </source>
</evidence>
<accession>A0A5B0PRX0</accession>
<dbReference type="AlphaFoldDB" id="A0A5B0PRX0"/>
<evidence type="ECO:0000256" key="1">
    <source>
        <dbReference type="SAM" id="MobiDB-lite"/>
    </source>
</evidence>
<dbReference type="Proteomes" id="UP000324748">
    <property type="component" value="Unassembled WGS sequence"/>
</dbReference>
<organism evidence="2 3">
    <name type="scientific">Puccinia graminis f. sp. tritici</name>
    <dbReference type="NCBI Taxonomy" id="56615"/>
    <lineage>
        <taxon>Eukaryota</taxon>
        <taxon>Fungi</taxon>
        <taxon>Dikarya</taxon>
        <taxon>Basidiomycota</taxon>
        <taxon>Pucciniomycotina</taxon>
        <taxon>Pucciniomycetes</taxon>
        <taxon>Pucciniales</taxon>
        <taxon>Pucciniaceae</taxon>
        <taxon>Puccinia</taxon>
    </lineage>
</organism>
<evidence type="ECO:0000313" key="2">
    <source>
        <dbReference type="EMBL" id="KAA1104477.1"/>
    </source>
</evidence>
<proteinExistence type="predicted"/>
<gene>
    <name evidence="2" type="ORF">PGT21_024687</name>
</gene>
<comment type="caution">
    <text evidence="2">The sequence shown here is derived from an EMBL/GenBank/DDBJ whole genome shotgun (WGS) entry which is preliminary data.</text>
</comment>
<sequence>MVLDRYRDRIAIPIRSRSGTQTLQAGSDPVPRSRISPVPHPDPAGIRFGTGFCRIFSQINKPSSQGGARALRLSNTTSTSLKPSRKSLSNGETDLIRYGIGQFIGSDQFFDTRYRKKRDQIAKGDLIPWYCIEMVLDWYRDRIAIPIRSRSGTQTLQAVCLTLRYHPNCKQSDLGFRPGAPEPDLTCPAP</sequence>